<dbReference type="InterPro" id="IPR028045">
    <property type="entry name" value="HROB"/>
</dbReference>
<feature type="region of interest" description="Disordered" evidence="1">
    <location>
        <begin position="200"/>
        <end position="226"/>
    </location>
</feature>
<sequence length="642" mass="71348">DFLQEVFEPAEVSNLAQNKPFLCNKQNYNTLLDSTSPLKMTSSTPPLEIDNGRKNRSQNAENPKDKSNLKFISRENGCMEKFTSNDSFDFDDDFPFDNFEIEETNYKKSVITSTPPDSEFTQSSNIKMNNQAEISKEFKAKLSNINKEVSDSSIKKPCKQIHRPDEIHPANIHSPRTTNNILGNNKKANFHLNASNQWKTCSLPQGNNPQSGHQQHSSISITPIKPPQVKVQKLSNPGGPVIQKRKFPGPAGILPQLGVNIAVPNIQQLHEKESPSSVVQDVVCSQDSADYFSQGPWQQMINDLDLDLTETVSPLKVFNIKWVLRTASLKGQAGVRKVPFLAVIVHNIDVKHTDATAILKDPTGEMNGTIASSVMDEYGPLLQPGSLLLLRGVTVLSPVGMRPATGLREHARRHYLNITLNTVLTIYTPDEFGHANITSIGRVDKRELCREAAAPKIAGGSRAIVEEEEEETLKDDSLQHRSLFSNVTSCHGRLDQSTSFVQIPNYRSPKFELNPNLQINLPQPQRSNQQYSPVNIPRFTGHASCSRPRLPSSVQNGKIMSPRIQSSVPHLQSNIQPSPIQPKVPVIYKGPTIRHPSLPISNAYDEGTNKTSNCNKFSSQDEEKEVNDLLEGVDTDSLFGDF</sequence>
<dbReference type="Pfam" id="PF15072">
    <property type="entry name" value="HROB"/>
    <property type="match status" value="1"/>
</dbReference>
<accession>A0A8J5JHH6</accession>
<organism evidence="3 4">
    <name type="scientific">Homarus americanus</name>
    <name type="common">American lobster</name>
    <dbReference type="NCBI Taxonomy" id="6706"/>
    <lineage>
        <taxon>Eukaryota</taxon>
        <taxon>Metazoa</taxon>
        <taxon>Ecdysozoa</taxon>
        <taxon>Arthropoda</taxon>
        <taxon>Crustacea</taxon>
        <taxon>Multicrustacea</taxon>
        <taxon>Malacostraca</taxon>
        <taxon>Eumalacostraca</taxon>
        <taxon>Eucarida</taxon>
        <taxon>Decapoda</taxon>
        <taxon>Pleocyemata</taxon>
        <taxon>Astacidea</taxon>
        <taxon>Nephropoidea</taxon>
        <taxon>Nephropidae</taxon>
        <taxon>Homarus</taxon>
    </lineage>
</organism>
<proteinExistence type="predicted"/>
<dbReference type="Proteomes" id="UP000747542">
    <property type="component" value="Unassembled WGS sequence"/>
</dbReference>
<feature type="non-terminal residue" evidence="3">
    <location>
        <position position="1"/>
    </location>
</feature>
<keyword evidence="4" id="KW-1185">Reference proteome</keyword>
<feature type="compositionally biased region" description="Polar residues" evidence="1">
    <location>
        <begin position="33"/>
        <end position="45"/>
    </location>
</feature>
<feature type="domain" description="Homologous recombination OB-fold protein OB-fold" evidence="2">
    <location>
        <begin position="336"/>
        <end position="430"/>
    </location>
</feature>
<dbReference type="AlphaFoldDB" id="A0A8J5JHH6"/>
<dbReference type="GO" id="GO:0000725">
    <property type="term" value="P:recombinational repair"/>
    <property type="evidence" value="ECO:0007669"/>
    <property type="project" value="InterPro"/>
</dbReference>
<dbReference type="PANTHER" id="PTHR14523">
    <property type="entry name" value="UNCHARACTERIZED PROTEIN C17ORF53 HOMOLOG"/>
    <property type="match status" value="1"/>
</dbReference>
<gene>
    <name evidence="3" type="ORF">Hamer_G005736</name>
</gene>
<feature type="compositionally biased region" description="Polar residues" evidence="1">
    <location>
        <begin position="200"/>
        <end position="209"/>
    </location>
</feature>
<evidence type="ECO:0000313" key="3">
    <source>
        <dbReference type="EMBL" id="KAG7157321.1"/>
    </source>
</evidence>
<feature type="compositionally biased region" description="Low complexity" evidence="1">
    <location>
        <begin position="210"/>
        <end position="221"/>
    </location>
</feature>
<evidence type="ECO:0000256" key="1">
    <source>
        <dbReference type="SAM" id="MobiDB-lite"/>
    </source>
</evidence>
<comment type="caution">
    <text evidence="3">The sequence shown here is derived from an EMBL/GenBank/DDBJ whole genome shotgun (WGS) entry which is preliminary data.</text>
</comment>
<feature type="region of interest" description="Disordered" evidence="1">
    <location>
        <begin position="33"/>
        <end position="69"/>
    </location>
</feature>
<reference evidence="3" key="1">
    <citation type="journal article" date="2021" name="Sci. Adv.">
        <title>The American lobster genome reveals insights on longevity, neural, and immune adaptations.</title>
        <authorList>
            <person name="Polinski J.M."/>
            <person name="Zimin A.V."/>
            <person name="Clark K.F."/>
            <person name="Kohn A.B."/>
            <person name="Sadowski N."/>
            <person name="Timp W."/>
            <person name="Ptitsyn A."/>
            <person name="Khanna P."/>
            <person name="Romanova D.Y."/>
            <person name="Williams P."/>
            <person name="Greenwood S.J."/>
            <person name="Moroz L.L."/>
            <person name="Walt D.R."/>
            <person name="Bodnar A.G."/>
        </authorList>
    </citation>
    <scope>NUCLEOTIDE SEQUENCE</scope>
    <source>
        <strain evidence="3">GMGI-L3</strain>
    </source>
</reference>
<dbReference type="InterPro" id="IPR058570">
    <property type="entry name" value="HROB_OB"/>
</dbReference>
<evidence type="ECO:0000259" key="2">
    <source>
        <dbReference type="Pfam" id="PF15072"/>
    </source>
</evidence>
<evidence type="ECO:0000313" key="4">
    <source>
        <dbReference type="Proteomes" id="UP000747542"/>
    </source>
</evidence>
<dbReference type="PANTHER" id="PTHR14523:SF1">
    <property type="entry name" value="HOMOLOGOUS RECOMBINATION OB-FOLD PROTEIN"/>
    <property type="match status" value="1"/>
</dbReference>
<dbReference type="EMBL" id="JAHLQT010037514">
    <property type="protein sequence ID" value="KAG7157321.1"/>
    <property type="molecule type" value="Genomic_DNA"/>
</dbReference>
<name>A0A8J5JHH6_HOMAM</name>
<protein>
    <recommendedName>
        <fullName evidence="2">Homologous recombination OB-fold protein OB-fold domain-containing protein</fullName>
    </recommendedName>
</protein>